<reference evidence="2" key="1">
    <citation type="submission" date="2014-11" db="EMBL/GenBank/DDBJ databases">
        <authorList>
            <person name="Amaro Gonzalez C."/>
        </authorList>
    </citation>
    <scope>NUCLEOTIDE SEQUENCE</scope>
</reference>
<evidence type="ECO:0000313" key="2">
    <source>
        <dbReference type="EMBL" id="JAH60891.1"/>
    </source>
</evidence>
<protein>
    <submittedName>
        <fullName evidence="2">Uncharacterized protein</fullName>
    </submittedName>
</protein>
<accession>A0A0E9U501</accession>
<proteinExistence type="predicted"/>
<dbReference type="EMBL" id="GBXM01047686">
    <property type="protein sequence ID" value="JAH60891.1"/>
    <property type="molecule type" value="Transcribed_RNA"/>
</dbReference>
<reference evidence="2" key="2">
    <citation type="journal article" date="2015" name="Fish Shellfish Immunol.">
        <title>Early steps in the European eel (Anguilla anguilla)-Vibrio vulnificus interaction in the gills: Role of the RtxA13 toxin.</title>
        <authorList>
            <person name="Callol A."/>
            <person name="Pajuelo D."/>
            <person name="Ebbesson L."/>
            <person name="Teles M."/>
            <person name="MacKenzie S."/>
            <person name="Amaro C."/>
        </authorList>
    </citation>
    <scope>NUCLEOTIDE SEQUENCE</scope>
</reference>
<organism evidence="2">
    <name type="scientific">Anguilla anguilla</name>
    <name type="common">European freshwater eel</name>
    <name type="synonym">Muraena anguilla</name>
    <dbReference type="NCBI Taxonomy" id="7936"/>
    <lineage>
        <taxon>Eukaryota</taxon>
        <taxon>Metazoa</taxon>
        <taxon>Chordata</taxon>
        <taxon>Craniata</taxon>
        <taxon>Vertebrata</taxon>
        <taxon>Euteleostomi</taxon>
        <taxon>Actinopterygii</taxon>
        <taxon>Neopterygii</taxon>
        <taxon>Teleostei</taxon>
        <taxon>Anguilliformes</taxon>
        <taxon>Anguillidae</taxon>
        <taxon>Anguilla</taxon>
    </lineage>
</organism>
<feature type="region of interest" description="Disordered" evidence="1">
    <location>
        <begin position="1"/>
        <end position="25"/>
    </location>
</feature>
<sequence length="43" mass="4977">MSADATRTDRQTDRRTDGQMNKGERVAAKWERIQISFDTESDC</sequence>
<dbReference type="AlphaFoldDB" id="A0A0E9U501"/>
<name>A0A0E9U501_ANGAN</name>
<evidence type="ECO:0000256" key="1">
    <source>
        <dbReference type="SAM" id="MobiDB-lite"/>
    </source>
</evidence>